<feature type="region of interest" description="Disordered" evidence="1">
    <location>
        <begin position="142"/>
        <end position="165"/>
    </location>
</feature>
<name>F4N9Q1_SIV</name>
<organismHost>
    <name type="scientific">Pan troglodytes</name>
    <name type="common">Chimpanzee</name>
    <dbReference type="NCBI Taxonomy" id="9598"/>
</organismHost>
<accession>F4N9Q1</accession>
<gene>
    <name evidence="2" type="primary">rev</name>
</gene>
<evidence type="ECO:0000256" key="1">
    <source>
        <dbReference type="SAM" id="MobiDB-lite"/>
    </source>
</evidence>
<feature type="region of interest" description="Disordered" evidence="1">
    <location>
        <begin position="24"/>
        <end position="47"/>
    </location>
</feature>
<reference evidence="2" key="1">
    <citation type="journal article" date="2011" name="AIDS Res. Hum. Retroviruses">
        <title>Full-Length Genome Sequence of a Simian Immunodeficiency Virus from a Wild-Captured Sun-Tailed Monkey in Gabon Provides Evidence for a Species-Specific Monophyletic SIVsun Lineage.</title>
        <authorList>
            <person name="Liegeois F."/>
            <person name="Butel C."/>
            <person name="Mouinga-Ondeme A."/>
            <person name="Verrier D."/>
            <person name="Motsch P."/>
            <person name="Gonzalez J.P."/>
            <person name="Peeters M."/>
            <person name="Rouet F."/>
            <person name="Onanga R."/>
        </authorList>
    </citation>
    <scope>NUCLEOTIDE SEQUENCE</scope>
    <source>
        <strain evidence="2">SIVsunK08_Gab</strain>
    </source>
</reference>
<organism evidence="2">
    <name type="scientific">Simian immunodeficiency virus</name>
    <name type="common">SIV</name>
    <dbReference type="NCBI Taxonomy" id="11723"/>
    <lineage>
        <taxon>Viruses</taxon>
        <taxon>Riboviria</taxon>
        <taxon>Pararnavirae</taxon>
        <taxon>Artverviricota</taxon>
        <taxon>Revtraviricetes</taxon>
        <taxon>Ortervirales</taxon>
        <taxon>Retroviridae</taxon>
        <taxon>Orthoretrovirinae</taxon>
        <taxon>Lentivirus</taxon>
        <taxon>Lentivirus simimdef</taxon>
    </lineage>
</organism>
<proteinExistence type="predicted"/>
<protein>
    <submittedName>
        <fullName evidence="2">Rev protein</fullName>
    </submittedName>
</protein>
<dbReference type="EMBL" id="FR751162">
    <property type="protein sequence ID" value="CBY88600.1"/>
    <property type="molecule type" value="Genomic_DNA"/>
</dbReference>
<evidence type="ECO:0000313" key="2">
    <source>
        <dbReference type="EMBL" id="CBY88600.1"/>
    </source>
</evidence>
<sequence>MSTGGDLNQYLKISRRLLEGKQETGLCVGGSQSQTHRQRRRRRSRERRHIHQLRALQERIFTSTLDSGLGRAFTRLSVSDPPEVAEGLGNCPGPEHLFSRKLPAPPVCDFLPAWATPLENPQRLDGSAPCSSCALDQEHVQNQQGEHITRSGEKQNLYAQAQMED</sequence>
<feature type="compositionally biased region" description="Basic residues" evidence="1">
    <location>
        <begin position="36"/>
        <end position="47"/>
    </location>
</feature>
<organismHost>
    <name type="scientific">Cercopithecidae</name>
    <name type="common">Old World monkeys</name>
    <dbReference type="NCBI Taxonomy" id="9527"/>
</organismHost>